<proteinExistence type="predicted"/>
<dbReference type="Proteomes" id="UP000807025">
    <property type="component" value="Unassembled WGS sequence"/>
</dbReference>
<sequence length="160" mass="17265">MNVDTAKEEVGIDPRMMNNASTTADLPQGSKMDITSATAFFDTIPTGTSQNVSPLPMSLASRKTRGNTGVKNSQLPRTGPREQDSEAPGFSRLDAILSDLSDFDDDVPISKQVKSKLGKHARPDSPIESSSPEHPPKPTRRLVIIRSFIPLSSSFIASPM</sequence>
<keyword evidence="3" id="KW-1185">Reference proteome</keyword>
<protein>
    <submittedName>
        <fullName evidence="2">Uncharacterized protein</fullName>
    </submittedName>
</protein>
<feature type="compositionally biased region" description="Polar residues" evidence="1">
    <location>
        <begin position="66"/>
        <end position="76"/>
    </location>
</feature>
<dbReference type="EMBL" id="MU154565">
    <property type="protein sequence ID" value="KAF9495153.1"/>
    <property type="molecule type" value="Genomic_DNA"/>
</dbReference>
<evidence type="ECO:0000256" key="1">
    <source>
        <dbReference type="SAM" id="MobiDB-lite"/>
    </source>
</evidence>
<dbReference type="AlphaFoldDB" id="A0A9P5ZVQ4"/>
<feature type="region of interest" description="Disordered" evidence="1">
    <location>
        <begin position="1"/>
        <end position="30"/>
    </location>
</feature>
<reference evidence="2" key="1">
    <citation type="submission" date="2020-11" db="EMBL/GenBank/DDBJ databases">
        <authorList>
            <consortium name="DOE Joint Genome Institute"/>
            <person name="Ahrendt S."/>
            <person name="Riley R."/>
            <person name="Andreopoulos W."/>
            <person name="Labutti K."/>
            <person name="Pangilinan J."/>
            <person name="Ruiz-Duenas F.J."/>
            <person name="Barrasa J.M."/>
            <person name="Sanchez-Garcia M."/>
            <person name="Camarero S."/>
            <person name="Miyauchi S."/>
            <person name="Serrano A."/>
            <person name="Linde D."/>
            <person name="Babiker R."/>
            <person name="Drula E."/>
            <person name="Ayuso-Fernandez I."/>
            <person name="Pacheco R."/>
            <person name="Padilla G."/>
            <person name="Ferreira P."/>
            <person name="Barriuso J."/>
            <person name="Kellner H."/>
            <person name="Castanera R."/>
            <person name="Alfaro M."/>
            <person name="Ramirez L."/>
            <person name="Pisabarro A.G."/>
            <person name="Kuo A."/>
            <person name="Tritt A."/>
            <person name="Lipzen A."/>
            <person name="He G."/>
            <person name="Yan M."/>
            <person name="Ng V."/>
            <person name="Cullen D."/>
            <person name="Martin F."/>
            <person name="Rosso M.-N."/>
            <person name="Henrissat B."/>
            <person name="Hibbett D."/>
            <person name="Martinez A.T."/>
            <person name="Grigoriev I.V."/>
        </authorList>
    </citation>
    <scope>NUCLEOTIDE SEQUENCE</scope>
    <source>
        <strain evidence="2">ATCC 90797</strain>
    </source>
</reference>
<gene>
    <name evidence="2" type="ORF">BDN71DRAFT_1448048</name>
</gene>
<comment type="caution">
    <text evidence="2">The sequence shown here is derived from an EMBL/GenBank/DDBJ whole genome shotgun (WGS) entry which is preliminary data.</text>
</comment>
<accession>A0A9P5ZVQ4</accession>
<evidence type="ECO:0000313" key="2">
    <source>
        <dbReference type="EMBL" id="KAF9495153.1"/>
    </source>
</evidence>
<evidence type="ECO:0000313" key="3">
    <source>
        <dbReference type="Proteomes" id="UP000807025"/>
    </source>
</evidence>
<feature type="region of interest" description="Disordered" evidence="1">
    <location>
        <begin position="44"/>
        <end position="140"/>
    </location>
</feature>
<name>A0A9P5ZVQ4_PLEER</name>
<feature type="compositionally biased region" description="Basic and acidic residues" evidence="1">
    <location>
        <begin position="1"/>
        <end position="12"/>
    </location>
</feature>
<organism evidence="2 3">
    <name type="scientific">Pleurotus eryngii</name>
    <name type="common">Boletus of the steppes</name>
    <dbReference type="NCBI Taxonomy" id="5323"/>
    <lineage>
        <taxon>Eukaryota</taxon>
        <taxon>Fungi</taxon>
        <taxon>Dikarya</taxon>
        <taxon>Basidiomycota</taxon>
        <taxon>Agaricomycotina</taxon>
        <taxon>Agaricomycetes</taxon>
        <taxon>Agaricomycetidae</taxon>
        <taxon>Agaricales</taxon>
        <taxon>Pleurotineae</taxon>
        <taxon>Pleurotaceae</taxon>
        <taxon>Pleurotus</taxon>
    </lineage>
</organism>